<dbReference type="RefSeq" id="XP_009539451.1">
    <property type="nucleotide sequence ID" value="XM_009541156.1"/>
</dbReference>
<keyword evidence="2" id="KW-0677">Repeat</keyword>
<sequence>MEEALLLPAATIKGTSPFEQEKEKDRTCPRCGKVLTTRVALHKHLNKVFLCDRKGERRYKEEMRQLNGANHCKKCGKNFTTAAGLRYHWAKVTPCDSPKLQKKVTAKKKAKSPRQFLKCPKCQATFSSSQNLRLHLSRLNPCDNSEPKQHDPGNKTCPKCNTTFTSAQSLRLHLTRLIPCDAEQPSGAKMDWEICHKCHKKFASERSLNIHLNQRECDGKSSSSQSHRIKKASKTLDLSRPNKATPAKASLDEYLQKASSHRSKESEAPAQSKKDKHQAKEAPLAIRASSADRHHESHHSEEVATNNGISKRKRNPEGGREDMSPLGEANKRVCTDPKSFAELAARIAKTDSSTQTGASDEQSIKHGGNILTDGCCCRECVRKWTRKMMNRMSHMNDEVTNLRKQVKLRDNSTGLNSEVAKAKSPTSALNHVGTVSSPKVKKESATKGASTIVSKTKVEASTSGPTSCSILPKDPVKLSLTEKYNHLNDQIITNERALEDSAAYLKEISGVDEASTTELRSQLDELRIYIDVEKGKRDEVVASIIAQRWSAKRNEFRLLLENMAVKSKPYAEKAFHEECAEIASLLEEKNKVLAKLGGLIGVAGLNAGKLSSSGIGIPKYAVEKTTKSFLERQRDDVFMCLLRSSPRIYLLTKEKLVEATR</sequence>
<dbReference type="SMART" id="SM00355">
    <property type="entry name" value="ZnF_C2H2"/>
    <property type="match status" value="5"/>
</dbReference>
<feature type="compositionally biased region" description="Basic and acidic residues" evidence="6">
    <location>
        <begin position="315"/>
        <end position="333"/>
    </location>
</feature>
<dbReference type="GO" id="GO:0008270">
    <property type="term" value="F:zinc ion binding"/>
    <property type="evidence" value="ECO:0007669"/>
    <property type="project" value="UniProtKB-KW"/>
</dbReference>
<dbReference type="PROSITE" id="PS50157">
    <property type="entry name" value="ZINC_FINGER_C2H2_2"/>
    <property type="match status" value="1"/>
</dbReference>
<dbReference type="GO" id="GO:0000981">
    <property type="term" value="F:DNA-binding transcription factor activity, RNA polymerase II-specific"/>
    <property type="evidence" value="ECO:0007669"/>
    <property type="project" value="TreeGrafter"/>
</dbReference>
<name>G5AHA0_PHYSP</name>
<evidence type="ECO:0000256" key="6">
    <source>
        <dbReference type="SAM" id="MobiDB-lite"/>
    </source>
</evidence>
<keyword evidence="4" id="KW-0862">Zinc</keyword>
<keyword evidence="1" id="KW-0479">Metal-binding</keyword>
<dbReference type="GeneID" id="20648998"/>
<dbReference type="KEGG" id="psoj:PHYSODRAFT_348650"/>
<evidence type="ECO:0000313" key="8">
    <source>
        <dbReference type="EMBL" id="EGZ05079.1"/>
    </source>
</evidence>
<feature type="region of interest" description="Disordered" evidence="6">
    <location>
        <begin position="216"/>
        <end position="333"/>
    </location>
</feature>
<gene>
    <name evidence="8" type="ORF">PHYSODRAFT_348650</name>
</gene>
<accession>G5AHA0</accession>
<reference evidence="8 9" key="1">
    <citation type="journal article" date="2006" name="Science">
        <title>Phytophthora genome sequences uncover evolutionary origins and mechanisms of pathogenesis.</title>
        <authorList>
            <person name="Tyler B.M."/>
            <person name="Tripathy S."/>
            <person name="Zhang X."/>
            <person name="Dehal P."/>
            <person name="Jiang R.H."/>
            <person name="Aerts A."/>
            <person name="Arredondo F.D."/>
            <person name="Baxter L."/>
            <person name="Bensasson D."/>
            <person name="Beynon J.L."/>
            <person name="Chapman J."/>
            <person name="Damasceno C.M."/>
            <person name="Dorrance A.E."/>
            <person name="Dou D."/>
            <person name="Dickerman A.W."/>
            <person name="Dubchak I.L."/>
            <person name="Garbelotto M."/>
            <person name="Gijzen M."/>
            <person name="Gordon S.G."/>
            <person name="Govers F."/>
            <person name="Grunwald N.J."/>
            <person name="Huang W."/>
            <person name="Ivors K.L."/>
            <person name="Jones R.W."/>
            <person name="Kamoun S."/>
            <person name="Krampis K."/>
            <person name="Lamour K.H."/>
            <person name="Lee M.K."/>
            <person name="McDonald W.H."/>
            <person name="Medina M."/>
            <person name="Meijer H.J."/>
            <person name="Nordberg E.K."/>
            <person name="Maclean D.J."/>
            <person name="Ospina-Giraldo M.D."/>
            <person name="Morris P.F."/>
            <person name="Phuntumart V."/>
            <person name="Putnam N.H."/>
            <person name="Rash S."/>
            <person name="Rose J.K."/>
            <person name="Sakihama Y."/>
            <person name="Salamov A.A."/>
            <person name="Savidor A."/>
            <person name="Scheuring C.F."/>
            <person name="Smith B.M."/>
            <person name="Sobral B.W."/>
            <person name="Terry A."/>
            <person name="Torto-Alalibo T.A."/>
            <person name="Win J."/>
            <person name="Xu Z."/>
            <person name="Zhang H."/>
            <person name="Grigoriev I.V."/>
            <person name="Rokhsar D.S."/>
            <person name="Boore J.L."/>
        </authorList>
    </citation>
    <scope>NUCLEOTIDE SEQUENCE [LARGE SCALE GENOMIC DNA]</scope>
    <source>
        <strain evidence="8 9">P6497</strain>
    </source>
</reference>
<evidence type="ECO:0000259" key="7">
    <source>
        <dbReference type="PROSITE" id="PS50157"/>
    </source>
</evidence>
<keyword evidence="3 5" id="KW-0863">Zinc-finger</keyword>
<dbReference type="GO" id="GO:0005634">
    <property type="term" value="C:nucleus"/>
    <property type="evidence" value="ECO:0007669"/>
    <property type="project" value="TreeGrafter"/>
</dbReference>
<organism evidence="8 9">
    <name type="scientific">Phytophthora sojae (strain P6497)</name>
    <name type="common">Soybean stem and root rot agent</name>
    <name type="synonym">Phytophthora megasperma f. sp. glycines</name>
    <dbReference type="NCBI Taxonomy" id="1094619"/>
    <lineage>
        <taxon>Eukaryota</taxon>
        <taxon>Sar</taxon>
        <taxon>Stramenopiles</taxon>
        <taxon>Oomycota</taxon>
        <taxon>Peronosporomycetes</taxon>
        <taxon>Peronosporales</taxon>
        <taxon>Peronosporaceae</taxon>
        <taxon>Phytophthora</taxon>
    </lineage>
</organism>
<dbReference type="SUPFAM" id="SSF57667">
    <property type="entry name" value="beta-beta-alpha zinc fingers"/>
    <property type="match status" value="1"/>
</dbReference>
<evidence type="ECO:0000256" key="1">
    <source>
        <dbReference type="ARBA" id="ARBA00022723"/>
    </source>
</evidence>
<feature type="compositionally biased region" description="Basic and acidic residues" evidence="6">
    <location>
        <begin position="290"/>
        <end position="302"/>
    </location>
</feature>
<dbReference type="OMA" id="HEECAEI"/>
<feature type="domain" description="C2H2-type" evidence="7">
    <location>
        <begin position="70"/>
        <end position="98"/>
    </location>
</feature>
<dbReference type="InterPro" id="IPR036236">
    <property type="entry name" value="Znf_C2H2_sf"/>
</dbReference>
<evidence type="ECO:0000256" key="4">
    <source>
        <dbReference type="ARBA" id="ARBA00022833"/>
    </source>
</evidence>
<dbReference type="Pfam" id="PF00096">
    <property type="entry name" value="zf-C2H2"/>
    <property type="match status" value="2"/>
</dbReference>
<feature type="compositionally biased region" description="Polar residues" evidence="6">
    <location>
        <begin position="424"/>
        <end position="437"/>
    </location>
</feature>
<dbReference type="EMBL" id="JH159169">
    <property type="protein sequence ID" value="EGZ05079.1"/>
    <property type="molecule type" value="Genomic_DNA"/>
</dbReference>
<evidence type="ECO:0000256" key="2">
    <source>
        <dbReference type="ARBA" id="ARBA00022737"/>
    </source>
</evidence>
<feature type="region of interest" description="Disordered" evidence="6">
    <location>
        <begin position="414"/>
        <end position="450"/>
    </location>
</feature>
<dbReference type="GO" id="GO:0000977">
    <property type="term" value="F:RNA polymerase II transcription regulatory region sequence-specific DNA binding"/>
    <property type="evidence" value="ECO:0007669"/>
    <property type="project" value="TreeGrafter"/>
</dbReference>
<dbReference type="InParanoid" id="G5AHA0"/>
<dbReference type="PANTHER" id="PTHR24409:SF295">
    <property type="entry name" value="AZ2-RELATED"/>
    <property type="match status" value="1"/>
</dbReference>
<dbReference type="AlphaFoldDB" id="G5AHA0"/>
<dbReference type="InterPro" id="IPR013087">
    <property type="entry name" value="Znf_C2H2_type"/>
</dbReference>
<dbReference type="Gene3D" id="3.30.160.60">
    <property type="entry name" value="Classic Zinc Finger"/>
    <property type="match status" value="2"/>
</dbReference>
<keyword evidence="9" id="KW-1185">Reference proteome</keyword>
<proteinExistence type="predicted"/>
<dbReference type="PANTHER" id="PTHR24409">
    <property type="entry name" value="ZINC FINGER PROTEIN 142"/>
    <property type="match status" value="1"/>
</dbReference>
<dbReference type="Proteomes" id="UP000002640">
    <property type="component" value="Unassembled WGS sequence"/>
</dbReference>
<evidence type="ECO:0000313" key="9">
    <source>
        <dbReference type="Proteomes" id="UP000002640"/>
    </source>
</evidence>
<protein>
    <recommendedName>
        <fullName evidence="7">C2H2-type domain-containing protein</fullName>
    </recommendedName>
</protein>
<evidence type="ECO:0000256" key="5">
    <source>
        <dbReference type="PROSITE-ProRule" id="PRU00042"/>
    </source>
</evidence>
<evidence type="ECO:0000256" key="3">
    <source>
        <dbReference type="ARBA" id="ARBA00022771"/>
    </source>
</evidence>